<dbReference type="InterPro" id="IPR029052">
    <property type="entry name" value="Metallo-depent_PP-like"/>
</dbReference>
<evidence type="ECO:0000256" key="1">
    <source>
        <dbReference type="ARBA" id="ARBA00022729"/>
    </source>
</evidence>
<organism evidence="4 5">
    <name type="scientific">Lupinus luteus</name>
    <name type="common">European yellow lupine</name>
    <dbReference type="NCBI Taxonomy" id="3873"/>
    <lineage>
        <taxon>Eukaryota</taxon>
        <taxon>Viridiplantae</taxon>
        <taxon>Streptophyta</taxon>
        <taxon>Embryophyta</taxon>
        <taxon>Tracheophyta</taxon>
        <taxon>Spermatophyta</taxon>
        <taxon>Magnoliopsida</taxon>
        <taxon>eudicotyledons</taxon>
        <taxon>Gunneridae</taxon>
        <taxon>Pentapetalae</taxon>
        <taxon>rosids</taxon>
        <taxon>fabids</taxon>
        <taxon>Fabales</taxon>
        <taxon>Fabaceae</taxon>
        <taxon>Papilionoideae</taxon>
        <taxon>50 kb inversion clade</taxon>
        <taxon>genistoids sensu lato</taxon>
        <taxon>core genistoids</taxon>
        <taxon>Genisteae</taxon>
        <taxon>Lupinus</taxon>
    </lineage>
</organism>
<feature type="domain" description="Calcineurin-like phosphoesterase" evidence="3">
    <location>
        <begin position="51"/>
        <end position="107"/>
    </location>
</feature>
<proteinExistence type="predicted"/>
<dbReference type="Proteomes" id="UP001497480">
    <property type="component" value="Unassembled WGS sequence"/>
</dbReference>
<keyword evidence="2" id="KW-0378">Hydrolase</keyword>
<keyword evidence="1" id="KW-0732">Signal</keyword>
<evidence type="ECO:0000259" key="3">
    <source>
        <dbReference type="Pfam" id="PF00149"/>
    </source>
</evidence>
<reference evidence="4 5" key="1">
    <citation type="submission" date="2024-03" db="EMBL/GenBank/DDBJ databases">
        <authorList>
            <person name="Martinez-Hernandez J."/>
        </authorList>
    </citation>
    <scope>NUCLEOTIDE SEQUENCE [LARGE SCALE GENOMIC DNA]</scope>
</reference>
<dbReference type="Pfam" id="PF00149">
    <property type="entry name" value="Metallophos"/>
    <property type="match status" value="1"/>
</dbReference>
<dbReference type="PANTHER" id="PTHR10161:SF36">
    <property type="entry name" value="PURPLE ACID PHOSPHATASE 3"/>
    <property type="match status" value="1"/>
</dbReference>
<dbReference type="AlphaFoldDB" id="A0AAV1WUD9"/>
<accession>A0AAV1WUD9</accession>
<dbReference type="SUPFAM" id="SSF56300">
    <property type="entry name" value="Metallo-dependent phosphatases"/>
    <property type="match status" value="1"/>
</dbReference>
<dbReference type="GO" id="GO:0016787">
    <property type="term" value="F:hydrolase activity"/>
    <property type="evidence" value="ECO:0007669"/>
    <property type="project" value="UniProtKB-KW"/>
</dbReference>
<dbReference type="PANTHER" id="PTHR10161">
    <property type="entry name" value="TARTRATE-RESISTANT ACID PHOSPHATASE TYPE 5"/>
    <property type="match status" value="1"/>
</dbReference>
<sequence>MALFSVYFMCVSALLQRLEHPIKPDGSLSLMVIGDWGRKGAYNQSQVATQDLEIALKDSIAKWKIVVGHHPVRSIGHHGNTKELNRHLLPILEANNVDMYINGHDHCLEHISSTRSQIQYLTSGGGSKAWKGDIDDNNTDGVKFYYDGQGFMTLELEQTNAKVVYYDVFGKVLHVLNLFKGLHSPI</sequence>
<dbReference type="InterPro" id="IPR051558">
    <property type="entry name" value="Metallophosphoesterase_PAP"/>
</dbReference>
<evidence type="ECO:0000256" key="2">
    <source>
        <dbReference type="ARBA" id="ARBA00022801"/>
    </source>
</evidence>
<name>A0AAV1WUD9_LUPLU</name>
<protein>
    <recommendedName>
        <fullName evidence="3">Calcineurin-like phosphoesterase domain-containing protein</fullName>
    </recommendedName>
</protein>
<comment type="caution">
    <text evidence="4">The sequence shown here is derived from an EMBL/GenBank/DDBJ whole genome shotgun (WGS) entry which is preliminary data.</text>
</comment>
<dbReference type="InterPro" id="IPR004843">
    <property type="entry name" value="Calcineurin-like_PHP"/>
</dbReference>
<gene>
    <name evidence="4" type="ORF">LLUT_LOCUS13401</name>
</gene>
<dbReference type="EMBL" id="CAXHTB010000009">
    <property type="protein sequence ID" value="CAL0312341.1"/>
    <property type="molecule type" value="Genomic_DNA"/>
</dbReference>
<keyword evidence="5" id="KW-1185">Reference proteome</keyword>
<dbReference type="Gene3D" id="3.60.21.10">
    <property type="match status" value="1"/>
</dbReference>
<evidence type="ECO:0000313" key="5">
    <source>
        <dbReference type="Proteomes" id="UP001497480"/>
    </source>
</evidence>
<evidence type="ECO:0000313" key="4">
    <source>
        <dbReference type="EMBL" id="CAL0312341.1"/>
    </source>
</evidence>